<dbReference type="Gene3D" id="3.40.50.300">
    <property type="entry name" value="P-loop containing nucleotide triphosphate hydrolases"/>
    <property type="match status" value="1"/>
</dbReference>
<dbReference type="PROSITE" id="PS50507">
    <property type="entry name" value="RDRP_SSRNA_POS"/>
    <property type="match status" value="1"/>
</dbReference>
<dbReference type="GO" id="GO:0008174">
    <property type="term" value="F:mRNA methyltransferase activity"/>
    <property type="evidence" value="ECO:0007669"/>
    <property type="project" value="UniProtKB-UniRule"/>
</dbReference>
<feature type="active site" description="For protease activity" evidence="18">
    <location>
        <position position="851"/>
    </location>
</feature>
<evidence type="ECO:0000256" key="8">
    <source>
        <dbReference type="ARBA" id="ARBA00022741"/>
    </source>
</evidence>
<feature type="compositionally biased region" description="Low complexity" evidence="19">
    <location>
        <begin position="704"/>
        <end position="713"/>
    </location>
</feature>
<dbReference type="Gene3D" id="3.90.70.100">
    <property type="match status" value="1"/>
</dbReference>
<feature type="domain" description="(+)RNA virus helicase C-terminal" evidence="21">
    <location>
        <begin position="930"/>
        <end position="1220"/>
    </location>
</feature>
<dbReference type="Pfam" id="PF05381">
    <property type="entry name" value="Peptidase_C21"/>
    <property type="match status" value="1"/>
</dbReference>
<dbReference type="Pfam" id="PF19227">
    <property type="entry name" value="Salyut"/>
    <property type="match status" value="1"/>
</dbReference>
<dbReference type="InterPro" id="IPR001788">
    <property type="entry name" value="RNA-dep_RNA_pol_alsuvir"/>
</dbReference>
<evidence type="ECO:0000259" key="21">
    <source>
        <dbReference type="PROSITE" id="PS51657"/>
    </source>
</evidence>
<organism evidence="23">
    <name type="scientific">Watercress white vein virus</name>
    <dbReference type="NCBI Taxonomy" id="1111988"/>
    <lineage>
        <taxon>Viruses</taxon>
        <taxon>Riboviria</taxon>
        <taxon>Orthornavirae</taxon>
        <taxon>Kitrinoviricota</taxon>
        <taxon>Alsuviricetes</taxon>
        <taxon>Tymovirales</taxon>
        <taxon>Tymoviridae</taxon>
        <taxon>Tymovirus</taxon>
    </lineage>
</organism>
<evidence type="ECO:0000256" key="7">
    <source>
        <dbReference type="ARBA" id="ARBA00022695"/>
    </source>
</evidence>
<keyword evidence="9 18" id="KW-0378">Hydrolase</keyword>
<evidence type="ECO:0000259" key="20">
    <source>
        <dbReference type="PROSITE" id="PS50507"/>
    </source>
</evidence>
<feature type="active site" description="For protease activity" evidence="18">
    <location>
        <position position="767"/>
    </location>
</feature>
<dbReference type="Pfam" id="PF01443">
    <property type="entry name" value="Viral_helicase1"/>
    <property type="match status" value="1"/>
</dbReference>
<keyword evidence="1" id="KW-0696">RNA-directed RNA polymerase</keyword>
<dbReference type="InterPro" id="IPR008043">
    <property type="entry name" value="Peptidase_C21"/>
</dbReference>
<dbReference type="InterPro" id="IPR027351">
    <property type="entry name" value="(+)RNA_virus_helicase_core_dom"/>
</dbReference>
<evidence type="ECO:0000256" key="6">
    <source>
        <dbReference type="ARBA" id="ARBA00022679"/>
    </source>
</evidence>
<evidence type="ECO:0000256" key="3">
    <source>
        <dbReference type="ARBA" id="ARBA00022603"/>
    </source>
</evidence>
<evidence type="ECO:0000256" key="10">
    <source>
        <dbReference type="ARBA" id="ARBA00022807"/>
    </source>
</evidence>
<evidence type="ECO:0000256" key="17">
    <source>
        <dbReference type="ARBA" id="ARBA00047193"/>
    </source>
</evidence>
<keyword evidence="5 18" id="KW-0645">Protease</keyword>
<reference evidence="23" key="1">
    <citation type="submission" date="2011-11" db="EMBL/GenBank/DDBJ databases">
        <title>Watercress white vein virus: A new virus of watercress.</title>
        <authorList>
            <person name="Adams I.P."/>
            <person name="Harju V."/>
            <person name="Glover R."/>
            <person name="Monger W."/>
            <person name="Clarke J."/>
            <person name="Skelton A."/>
            <person name="Forde S."/>
            <person name="Bennett S."/>
            <person name="Fox A."/>
            <person name="Boonham N."/>
        </authorList>
    </citation>
    <scope>NUCLEOTIDE SEQUENCE</scope>
    <source>
        <strain evidence="23">20903772</strain>
    </source>
</reference>
<keyword evidence="2" id="KW-0945">Host-virus interaction</keyword>
<feature type="compositionally biased region" description="Pro residues" evidence="19">
    <location>
        <begin position="1306"/>
        <end position="1318"/>
    </location>
</feature>
<evidence type="ECO:0000256" key="13">
    <source>
        <dbReference type="ARBA" id="ARBA00022953"/>
    </source>
</evidence>
<keyword evidence="14" id="KW-0511">Multifunctional enzyme</keyword>
<keyword evidence="6" id="KW-0808">Transferase</keyword>
<evidence type="ECO:0000256" key="2">
    <source>
        <dbReference type="ARBA" id="ARBA00022581"/>
    </source>
</evidence>
<dbReference type="SUPFAM" id="SSF56672">
    <property type="entry name" value="DNA/RNA polymerases"/>
    <property type="match status" value="1"/>
</dbReference>
<evidence type="ECO:0000256" key="4">
    <source>
        <dbReference type="ARBA" id="ARBA00022662"/>
    </source>
</evidence>
<feature type="region of interest" description="Disordered" evidence="19">
    <location>
        <begin position="1301"/>
        <end position="1321"/>
    </location>
</feature>
<dbReference type="InterPro" id="IPR043181">
    <property type="entry name" value="TYMV_endopept_dom"/>
</dbReference>
<feature type="domain" description="Alphavirus-like MT" evidence="22">
    <location>
        <begin position="58"/>
        <end position="219"/>
    </location>
</feature>
<evidence type="ECO:0000313" key="23">
    <source>
        <dbReference type="EMBL" id="AFC95826.1"/>
    </source>
</evidence>
<keyword evidence="7" id="KW-0548">Nucleotidyltransferase</keyword>
<protein>
    <recommendedName>
        <fullName evidence="17">Non-structural replication polyprotein</fullName>
    </recommendedName>
</protein>
<dbReference type="Pfam" id="PF00978">
    <property type="entry name" value="RdRP_2"/>
    <property type="match status" value="1"/>
</dbReference>
<dbReference type="InterPro" id="IPR043502">
    <property type="entry name" value="DNA/RNA_pol_sf"/>
</dbReference>
<feature type="compositionally biased region" description="Polar residues" evidence="19">
    <location>
        <begin position="619"/>
        <end position="630"/>
    </location>
</feature>
<feature type="region of interest" description="Disordered" evidence="19">
    <location>
        <begin position="597"/>
        <end position="723"/>
    </location>
</feature>
<comment type="function">
    <text evidence="15">RNA-directed RNA polymerase is responsible for the replication and transcription of the genome.</text>
</comment>
<dbReference type="GO" id="GO:0039694">
    <property type="term" value="P:viral RNA genome replication"/>
    <property type="evidence" value="ECO:0007669"/>
    <property type="project" value="InterPro"/>
</dbReference>
<name>M4GQ26_9VIRU</name>
<evidence type="ECO:0000259" key="22">
    <source>
        <dbReference type="PROSITE" id="PS51743"/>
    </source>
</evidence>
<evidence type="ECO:0000256" key="19">
    <source>
        <dbReference type="SAM" id="MobiDB-lite"/>
    </source>
</evidence>
<feature type="compositionally biased region" description="Pro residues" evidence="19">
    <location>
        <begin position="639"/>
        <end position="661"/>
    </location>
</feature>
<feature type="compositionally biased region" description="Pro residues" evidence="19">
    <location>
        <begin position="691"/>
        <end position="703"/>
    </location>
</feature>
<feature type="region of interest" description="Disordered" evidence="19">
    <location>
        <begin position="847"/>
        <end position="872"/>
    </location>
</feature>
<dbReference type="InterPro" id="IPR043629">
    <property type="entry name" value="Salyut_dom"/>
</dbReference>
<dbReference type="GO" id="GO:0006508">
    <property type="term" value="P:proteolysis"/>
    <property type="evidence" value="ECO:0007669"/>
    <property type="project" value="UniProtKB-KW"/>
</dbReference>
<accession>M4GQ26</accession>
<sequence length="1828" mass="204396">MAFQLALDALAPTTHRDPSLHPILESTVDSIRSSITTYPWAVPKLLLPLLNSYGIPTSGLGTSHHPHAAHKTIETFLLHIHWSFQATTPSSVMFMKPSKFHKLASVNPNFKELKNYRLHPNDSTRYPTTSPDLPSHPTVFMHDALMYYHPSQILHLFQAKPNLEKLYASLVVPPEALLSDHSFYPQLYRYSTTRNTLHYVPEGHEAGSYNQPADALSWLRINELSLDDLHLSVTILESWGPVHSLLIQRGVPHPDPALLSPLPLTGHDLFSSYHQPRIDLVSFRTPDAVALPEATFLDQPLRHRLVPRTVYNALFTYTRAVRTLRTSDPAAFVRMHSSKPEHDWVTPTAWDNLQTFALLNVPLRPNVVYHVLQSPLAALKLYLKQHWRRLAATAAPILSSLTLLQHFLPLSLPLPEVKSICLFHKEVYRKRELLPSFHPFQVCPPLRTFFQETLRVKPNCRPGSPQHFLLQRVLNSLRPLAPLLAMTPLYSRKPKPLLPHAELSWTLKSFALPWQASLALLAISELSILVHKMTSPPALQAQHDIYHRHMHPGSYVLQWERTPLRLSRSTAFLPFTPTISTAPLASSQAITAPLFSNMNARPLPPSTHPSRPPAPTTTEVLQTQTESPPNHSLPDQPFTTPPSLSPTAHPPTSPHPPPPHPSSDDAPLRPDPLAMFPELIPASNPSSSRPAVPPGTHPAPPTAPTTAARSIPPALLPPPLPSDHTAVGPVLPFHQLHPRNYPPNTADYHTRLRVLPPSPLPHPILNCLLTAVSLQTNVSEEHLWHSLQTILPDSQLDNDEVRTFGLSTDHLTALAHLYNFQARVHSDHGQLLFGPHDSAQRINITHTVGPHPTSPPALDSSAVPRPNPPEPSHPLVRAMKSFKVSDHYLPFLEAHRHPTSISHAKNLVSNMKNGFDGVLSLIDVSSNPRPGHTPRERIIELDRHLDTNPEKTVPLVHIAGFAGCGKTHPIQKLLQSKLFKDFRVSCPTTELRNEWKSSMSLPGNQSWRFCTWESSLLKSSKILVIDEIYKMPRGYLDLSILSDPAVELVIILGDPLQGEYHSLSKDSSNHRLPSETIRLVDYIDAYCWWSYRIPQVIARLFSITSFNYDTGIIGSIPTPVDCHPILTNSHAAALTFNNLGYRACTISSSQGITLSDPAVIVLDNYTRYLSASNGLVALTRSRTGVQFMGPTTYIGGTNGSSAMFSDAVNRTPINLDQYFPSLFHRLPLIHSPIQSRLLRLTGATPSSSPTFRSTNFHLPPHVPLSYSSDFVALNPSLDPKVLDSRLETHFLPPSRLPLHFDLESPSLPPPAPSKPEPTLPKATACYPGENFESLAAFFLPAHDPAQREILYRDQSSNQFPWFDRPFSLSCQPSSLISAKHSPASDPTLLPASINKRLRFRPSEAPHAITSDDVILGLQLFHSLCRAYNRQPSQSIPFNPELFADCISLNEYAQLSSKTQATIVANASRSDPDWRHTTVKIFAKAQHKVNDGSIFGPWKACQTLALMHDFVILVLGPVKKYQRIFDNSDRPEHIYSHCGKTPIQLRDWCQQHLTSFTPKVANDYTAFDQSQHGESVVLEALKMKRLNIPAHLIELHVHLKTNVSTQFGPLTCMRLTGEPGTYDDNTDYNLAVIFSQYEVGSCPIMVSGDDSLIDRVLPTRSDWPDVLKRLHLKFKLEHTTNPLFCGYYVGPAGCLRNPLALFCKLMIAVDDDALPDRRLSYLTEFTTGHRLGEPLWSLLPSELVKYQSACFDFFCRHCPKHEKMLLSDEPPTASLLDRVTSSPRWLTKNAMYLLPAKLRLAISSLSQVQSFPESPEVSQVESELLHYLQ</sequence>
<dbReference type="GO" id="GO:0006351">
    <property type="term" value="P:DNA-templated transcription"/>
    <property type="evidence" value="ECO:0007669"/>
    <property type="project" value="InterPro"/>
</dbReference>
<dbReference type="GO" id="GO:0004197">
    <property type="term" value="F:cysteine-type endopeptidase activity"/>
    <property type="evidence" value="ECO:0007669"/>
    <property type="project" value="UniProtKB-UniRule"/>
</dbReference>
<dbReference type="GO" id="GO:0003723">
    <property type="term" value="F:RNA binding"/>
    <property type="evidence" value="ECO:0007669"/>
    <property type="project" value="InterPro"/>
</dbReference>
<keyword evidence="11" id="KW-0067">ATP-binding</keyword>
<dbReference type="EMBL" id="JQ001816">
    <property type="protein sequence ID" value="AFC95826.1"/>
    <property type="molecule type" value="Genomic_RNA"/>
</dbReference>
<keyword evidence="4" id="KW-1130">Modulation of host ubiquitin pathway by virus</keyword>
<evidence type="ECO:0000256" key="1">
    <source>
        <dbReference type="ARBA" id="ARBA00022484"/>
    </source>
</evidence>
<keyword evidence="13" id="KW-0693">Viral RNA replication</keyword>
<comment type="similarity">
    <text evidence="16">Belongs to the Tymoviridae non-structural replication polyprotein family.</text>
</comment>
<keyword evidence="8" id="KW-0547">Nucleotide-binding</keyword>
<dbReference type="PROSITE" id="PS51743">
    <property type="entry name" value="ALPHAVIRUS_MT"/>
    <property type="match status" value="1"/>
</dbReference>
<dbReference type="GO" id="GO:0039648">
    <property type="term" value="P:symbiont-mediated perturbation of host ubiquitin-like protein modification"/>
    <property type="evidence" value="ECO:0007669"/>
    <property type="project" value="UniProtKB-KW"/>
</dbReference>
<evidence type="ECO:0000256" key="12">
    <source>
        <dbReference type="ARBA" id="ARBA00022876"/>
    </source>
</evidence>
<dbReference type="PROSITE" id="PS51657">
    <property type="entry name" value="PSRV_HELICASE"/>
    <property type="match status" value="1"/>
</dbReference>
<feature type="compositionally biased region" description="Pro residues" evidence="19">
    <location>
        <begin position="602"/>
        <end position="615"/>
    </location>
</feature>
<dbReference type="GO" id="GO:0005524">
    <property type="term" value="F:ATP binding"/>
    <property type="evidence" value="ECO:0007669"/>
    <property type="project" value="UniProtKB-KW"/>
</dbReference>
<dbReference type="InterPro" id="IPR007094">
    <property type="entry name" value="RNA-dir_pol_PSvirus"/>
</dbReference>
<evidence type="ECO:0000256" key="5">
    <source>
        <dbReference type="ARBA" id="ARBA00022670"/>
    </source>
</evidence>
<dbReference type="Pfam" id="PF01660">
    <property type="entry name" value="Vmethyltransf"/>
    <property type="match status" value="1"/>
</dbReference>
<keyword evidence="3" id="KW-0489">Methyltransferase</keyword>
<keyword evidence="10 18" id="KW-0788">Thiol protease</keyword>
<dbReference type="CDD" id="cd23247">
    <property type="entry name" value="Tymoviridae_RdRp"/>
    <property type="match status" value="1"/>
</dbReference>
<feature type="domain" description="RdRp catalytic" evidence="20">
    <location>
        <begin position="1556"/>
        <end position="1662"/>
    </location>
</feature>
<dbReference type="InterPro" id="IPR027417">
    <property type="entry name" value="P-loop_NTPase"/>
</dbReference>
<evidence type="ECO:0000256" key="18">
    <source>
        <dbReference type="PROSITE-ProRule" id="PRU01074"/>
    </source>
</evidence>
<evidence type="ECO:0000256" key="9">
    <source>
        <dbReference type="ARBA" id="ARBA00022801"/>
    </source>
</evidence>
<dbReference type="GO" id="GO:0006396">
    <property type="term" value="P:RNA processing"/>
    <property type="evidence" value="ECO:0007669"/>
    <property type="project" value="InterPro"/>
</dbReference>
<dbReference type="GO" id="GO:0003968">
    <property type="term" value="F:RNA-directed RNA polymerase activity"/>
    <property type="evidence" value="ECO:0007669"/>
    <property type="project" value="UniProtKB-KW"/>
</dbReference>
<evidence type="ECO:0000256" key="11">
    <source>
        <dbReference type="ARBA" id="ARBA00022840"/>
    </source>
</evidence>
<evidence type="ECO:0000256" key="15">
    <source>
        <dbReference type="ARBA" id="ARBA00045135"/>
    </source>
</evidence>
<evidence type="ECO:0000256" key="14">
    <source>
        <dbReference type="ARBA" id="ARBA00023268"/>
    </source>
</evidence>
<evidence type="ECO:0000256" key="16">
    <source>
        <dbReference type="ARBA" id="ARBA00046330"/>
    </source>
</evidence>
<dbReference type="PROSITE" id="PS51738">
    <property type="entry name" value="PEPTIDASE_C21"/>
    <property type="match status" value="1"/>
</dbReference>
<keyword evidence="12" id="KW-1127">Modulation of host ubiquitin pathway by viral deubiquitinase</keyword>
<dbReference type="InterPro" id="IPR002588">
    <property type="entry name" value="Alphavirus-like_MT_dom"/>
</dbReference>
<dbReference type="GO" id="GO:0016556">
    <property type="term" value="P:mRNA modification"/>
    <property type="evidence" value="ECO:0007669"/>
    <property type="project" value="InterPro"/>
</dbReference>
<proteinExistence type="inferred from homology"/>
<dbReference type="GO" id="GO:0032259">
    <property type="term" value="P:methylation"/>
    <property type="evidence" value="ECO:0007669"/>
    <property type="project" value="UniProtKB-KW"/>
</dbReference>